<protein>
    <submittedName>
        <fullName evidence="2">Uncharacterized protein</fullName>
    </submittedName>
</protein>
<feature type="transmembrane region" description="Helical" evidence="1">
    <location>
        <begin position="39"/>
        <end position="60"/>
    </location>
</feature>
<keyword evidence="1" id="KW-0472">Membrane</keyword>
<dbReference type="KEGG" id="mgin:FRZ54_15140"/>
<keyword evidence="3" id="KW-1185">Reference proteome</keyword>
<dbReference type="EMBL" id="CP042436">
    <property type="protein sequence ID" value="QEC63853.1"/>
    <property type="molecule type" value="Genomic_DNA"/>
</dbReference>
<keyword evidence="1" id="KW-0812">Transmembrane</keyword>
<gene>
    <name evidence="2" type="ORF">FRZ54_15140</name>
</gene>
<name>A0A5B8UZ36_9SPHI</name>
<dbReference type="OrthoDB" id="1525231at2"/>
<dbReference type="RefSeq" id="WP_147032426.1">
    <property type="nucleotide sequence ID" value="NZ_CP042436.1"/>
</dbReference>
<accession>A0A5B8UZ36</accession>
<feature type="transmembrane region" description="Helical" evidence="1">
    <location>
        <begin position="6"/>
        <end position="32"/>
    </location>
</feature>
<organism evidence="2 3">
    <name type="scientific">Mucilaginibacter ginsenosidivorans</name>
    <dbReference type="NCBI Taxonomy" id="398053"/>
    <lineage>
        <taxon>Bacteria</taxon>
        <taxon>Pseudomonadati</taxon>
        <taxon>Bacteroidota</taxon>
        <taxon>Sphingobacteriia</taxon>
        <taxon>Sphingobacteriales</taxon>
        <taxon>Sphingobacteriaceae</taxon>
        <taxon>Mucilaginibacter</taxon>
    </lineage>
</organism>
<evidence type="ECO:0000313" key="3">
    <source>
        <dbReference type="Proteomes" id="UP000321479"/>
    </source>
</evidence>
<dbReference type="AlphaFoldDB" id="A0A5B8UZ36"/>
<feature type="transmembrane region" description="Helical" evidence="1">
    <location>
        <begin position="80"/>
        <end position="105"/>
    </location>
</feature>
<keyword evidence="1" id="KW-1133">Transmembrane helix</keyword>
<evidence type="ECO:0000256" key="1">
    <source>
        <dbReference type="SAM" id="Phobius"/>
    </source>
</evidence>
<sequence>MLFLAILILTIICSYFLPWWFLAVIAFATAWFFRKNPGISFFAGFSGVFIAWTILALVKSVPNDNILATRVAHLFQLPNWWLLLIVTGFIGGLVGGMSALSATLIRKAFAKG</sequence>
<proteinExistence type="predicted"/>
<evidence type="ECO:0000313" key="2">
    <source>
        <dbReference type="EMBL" id="QEC63853.1"/>
    </source>
</evidence>
<reference evidence="2 3" key="1">
    <citation type="journal article" date="2017" name="Curr. Microbiol.">
        <title>Mucilaginibacter ginsenosidivorans sp. nov., Isolated from Soil of Ginseng Field.</title>
        <authorList>
            <person name="Kim M.M."/>
            <person name="Siddiqi M.Z."/>
            <person name="Im W.T."/>
        </authorList>
    </citation>
    <scope>NUCLEOTIDE SEQUENCE [LARGE SCALE GENOMIC DNA]</scope>
    <source>
        <strain evidence="2 3">Gsoil 3017</strain>
    </source>
</reference>
<dbReference type="Proteomes" id="UP000321479">
    <property type="component" value="Chromosome"/>
</dbReference>